<evidence type="ECO:0008006" key="3">
    <source>
        <dbReference type="Google" id="ProtNLM"/>
    </source>
</evidence>
<evidence type="ECO:0000313" key="2">
    <source>
        <dbReference type="Proteomes" id="UP000037696"/>
    </source>
</evidence>
<protein>
    <recommendedName>
        <fullName evidence="3">Major facilitator superfamily (MFS) profile domain-containing protein</fullName>
    </recommendedName>
</protein>
<comment type="caution">
    <text evidence="1">The sequence shown here is derived from an EMBL/GenBank/DDBJ whole genome shotgun (WGS) entry which is preliminary data.</text>
</comment>
<dbReference type="AlphaFoldDB" id="A0A0M8NQ86"/>
<dbReference type="EMBL" id="LHQQ01000347">
    <property type="protein sequence ID" value="KOS37166.1"/>
    <property type="molecule type" value="Genomic_DNA"/>
</dbReference>
<organism evidence="1 2">
    <name type="scientific">Penicillium nordicum</name>
    <dbReference type="NCBI Taxonomy" id="229535"/>
    <lineage>
        <taxon>Eukaryota</taxon>
        <taxon>Fungi</taxon>
        <taxon>Dikarya</taxon>
        <taxon>Ascomycota</taxon>
        <taxon>Pezizomycotina</taxon>
        <taxon>Eurotiomycetes</taxon>
        <taxon>Eurotiomycetidae</taxon>
        <taxon>Eurotiales</taxon>
        <taxon>Aspergillaceae</taxon>
        <taxon>Penicillium</taxon>
    </lineage>
</organism>
<sequence>MPVSNFTGWSLCDTSAFNTLSTLVVDINYQTAATAAAANNLFGCLMGAGATAITSPLIKSIGLGWTATFIAGLWVLGSPAL</sequence>
<name>A0A0M8NQ86_9EURO</name>
<accession>A0A0M8NQ86</accession>
<gene>
    <name evidence="1" type="ORF">ACN38_g12053</name>
</gene>
<dbReference type="OrthoDB" id="440553at2759"/>
<dbReference type="Proteomes" id="UP000037696">
    <property type="component" value="Unassembled WGS sequence"/>
</dbReference>
<evidence type="ECO:0000313" key="1">
    <source>
        <dbReference type="EMBL" id="KOS37166.1"/>
    </source>
</evidence>
<dbReference type="STRING" id="229535.A0A0M8NQ86"/>
<keyword evidence="2" id="KW-1185">Reference proteome</keyword>
<proteinExistence type="predicted"/>
<reference evidence="1 2" key="1">
    <citation type="submission" date="2015-08" db="EMBL/GenBank/DDBJ databases">
        <title>Genome sequencing of Penicillium nordicum.</title>
        <authorList>
            <person name="Nguyen H.D."/>
            <person name="Seifert K.A."/>
        </authorList>
    </citation>
    <scope>NUCLEOTIDE SEQUENCE [LARGE SCALE GENOMIC DNA]</scope>
    <source>
        <strain evidence="1 2">DAOMC 185683</strain>
    </source>
</reference>